<dbReference type="InterPro" id="IPR000210">
    <property type="entry name" value="BTB/POZ_dom"/>
</dbReference>
<dbReference type="Proteomes" id="UP000230002">
    <property type="component" value="Unassembled WGS sequence"/>
</dbReference>
<gene>
    <name evidence="2" type="ORF">GSI_12819</name>
</gene>
<protein>
    <recommendedName>
        <fullName evidence="1">BTB domain-containing protein</fullName>
    </recommendedName>
</protein>
<dbReference type="EMBL" id="AYKW01000056">
    <property type="protein sequence ID" value="PIL24932.1"/>
    <property type="molecule type" value="Genomic_DNA"/>
</dbReference>
<dbReference type="SUPFAM" id="SSF54695">
    <property type="entry name" value="POZ domain"/>
    <property type="match status" value="1"/>
</dbReference>
<evidence type="ECO:0000259" key="1">
    <source>
        <dbReference type="SMART" id="SM00225"/>
    </source>
</evidence>
<organism evidence="2 3">
    <name type="scientific">Ganoderma sinense ZZ0214-1</name>
    <dbReference type="NCBI Taxonomy" id="1077348"/>
    <lineage>
        <taxon>Eukaryota</taxon>
        <taxon>Fungi</taxon>
        <taxon>Dikarya</taxon>
        <taxon>Basidiomycota</taxon>
        <taxon>Agaricomycotina</taxon>
        <taxon>Agaricomycetes</taxon>
        <taxon>Polyporales</taxon>
        <taxon>Polyporaceae</taxon>
        <taxon>Ganoderma</taxon>
    </lineage>
</organism>
<dbReference type="Gene3D" id="3.30.710.10">
    <property type="entry name" value="Potassium Channel Kv1.1, Chain A"/>
    <property type="match status" value="2"/>
</dbReference>
<feature type="domain" description="BTB" evidence="1">
    <location>
        <begin position="15"/>
        <end position="125"/>
    </location>
</feature>
<comment type="caution">
    <text evidence="2">The sequence shown here is derived from an EMBL/GenBank/DDBJ whole genome shotgun (WGS) entry which is preliminary data.</text>
</comment>
<feature type="domain" description="BTB" evidence="1">
    <location>
        <begin position="222"/>
        <end position="327"/>
    </location>
</feature>
<name>A0A2G8RTU0_9APHY</name>
<dbReference type="AlphaFoldDB" id="A0A2G8RTU0"/>
<dbReference type="OrthoDB" id="3164835at2759"/>
<dbReference type="InterPro" id="IPR011333">
    <property type="entry name" value="SKP1/BTB/POZ_sf"/>
</dbReference>
<evidence type="ECO:0000313" key="2">
    <source>
        <dbReference type="EMBL" id="PIL24932.1"/>
    </source>
</evidence>
<keyword evidence="3" id="KW-1185">Reference proteome</keyword>
<dbReference type="Pfam" id="PF00651">
    <property type="entry name" value="BTB"/>
    <property type="match status" value="1"/>
</dbReference>
<proteinExistence type="predicted"/>
<accession>A0A2G8RTU0</accession>
<sequence length="508" mass="55845">MAVFIARAPFNNPAADFIIRSKDGVNFRVRSGIIAEASLVFSGMFEIPLPEPSQSADDADYMDGKPVVAVEEDSATLDRLLRLCYPTADPLLTELRDVRMVLAAAMKYEMEEAIALMRKTLLTFVDTQPLRVWASACILGLEGESKIAAQALLRADLPKDAPPELQEVTAGNYFRLVKFHRARGNVGEQFRFTEPDPDDIPEPKRTTRLLGSNIIYQNRPFADIICRSTDSQEFHTHKIILAAASATLRDQILALPAPLEPGTLPVIDLDARGAALGSLLEMCYPVECDENSRVLPVHHALAMLDYARRLGMDVLAKRIRYGAFGTLKVAKPLATYLLASSMGLQEVAEDALAFLHADPFTYGCIPEMETTPAGPYHRLLVNRHETLSVASQMTSAVGSVAQGSADAAGDVAMDVVEGDGEPIPNGDPWLQGILEQTVEVLRSPHQDEHWWDKPKTSATLQESVDRKLWCDSCEDNVRLILQIEKLHANVRKAMDANNGKLLKKHGAA</sequence>
<dbReference type="SMART" id="SM00225">
    <property type="entry name" value="BTB"/>
    <property type="match status" value="2"/>
</dbReference>
<evidence type="ECO:0000313" key="3">
    <source>
        <dbReference type="Proteomes" id="UP000230002"/>
    </source>
</evidence>
<dbReference type="STRING" id="1077348.A0A2G8RTU0"/>
<reference evidence="2 3" key="1">
    <citation type="journal article" date="2015" name="Sci. Rep.">
        <title>Chromosome-level genome map provides insights into diverse defense mechanisms in the medicinal fungus Ganoderma sinense.</title>
        <authorList>
            <person name="Zhu Y."/>
            <person name="Xu J."/>
            <person name="Sun C."/>
            <person name="Zhou S."/>
            <person name="Xu H."/>
            <person name="Nelson D.R."/>
            <person name="Qian J."/>
            <person name="Song J."/>
            <person name="Luo H."/>
            <person name="Xiang L."/>
            <person name="Li Y."/>
            <person name="Xu Z."/>
            <person name="Ji A."/>
            <person name="Wang L."/>
            <person name="Lu S."/>
            <person name="Hayward A."/>
            <person name="Sun W."/>
            <person name="Li X."/>
            <person name="Schwartz D.C."/>
            <person name="Wang Y."/>
            <person name="Chen S."/>
        </authorList>
    </citation>
    <scope>NUCLEOTIDE SEQUENCE [LARGE SCALE GENOMIC DNA]</scope>
    <source>
        <strain evidence="2 3">ZZ0214-1</strain>
    </source>
</reference>